<dbReference type="RefSeq" id="WP_157416618.1">
    <property type="nucleotide sequence ID" value="NZ_BAAAMK010000001.1"/>
</dbReference>
<dbReference type="EMBL" id="BAAAMK010000001">
    <property type="protein sequence ID" value="GAA1944544.1"/>
    <property type="molecule type" value="Genomic_DNA"/>
</dbReference>
<accession>A0ABP5BIB5</accession>
<evidence type="ECO:0000313" key="7">
    <source>
        <dbReference type="EMBL" id="GAA1944544.1"/>
    </source>
</evidence>
<feature type="domain" description="FtsK" evidence="6">
    <location>
        <begin position="365"/>
        <end position="550"/>
    </location>
</feature>
<dbReference type="PANTHER" id="PTHR22683:SF1">
    <property type="entry name" value="TYPE VII SECRETION SYSTEM PROTEIN ESSC"/>
    <property type="match status" value="1"/>
</dbReference>
<dbReference type="InterPro" id="IPR002543">
    <property type="entry name" value="FtsK_dom"/>
</dbReference>
<dbReference type="InterPro" id="IPR003593">
    <property type="entry name" value="AAA+_ATPase"/>
</dbReference>
<name>A0ABP5BIB5_9MICO</name>
<feature type="region of interest" description="Disordered" evidence="4">
    <location>
        <begin position="627"/>
        <end position="661"/>
    </location>
</feature>
<dbReference type="Gene3D" id="3.40.50.300">
    <property type="entry name" value="P-loop containing nucleotide triphosphate hydrolases"/>
    <property type="match status" value="2"/>
</dbReference>
<dbReference type="Pfam" id="PF01580">
    <property type="entry name" value="FtsK_SpoIIIE"/>
    <property type="match status" value="1"/>
</dbReference>
<feature type="transmembrane region" description="Helical" evidence="5">
    <location>
        <begin position="29"/>
        <end position="46"/>
    </location>
</feature>
<evidence type="ECO:0000313" key="8">
    <source>
        <dbReference type="Proteomes" id="UP001499954"/>
    </source>
</evidence>
<evidence type="ECO:0000259" key="6">
    <source>
        <dbReference type="PROSITE" id="PS50901"/>
    </source>
</evidence>
<dbReference type="InterPro" id="IPR027417">
    <property type="entry name" value="P-loop_NTPase"/>
</dbReference>
<evidence type="ECO:0000256" key="5">
    <source>
        <dbReference type="SAM" id="Phobius"/>
    </source>
</evidence>
<evidence type="ECO:0000256" key="4">
    <source>
        <dbReference type="SAM" id="MobiDB-lite"/>
    </source>
</evidence>
<reference evidence="8" key="1">
    <citation type="journal article" date="2019" name="Int. J. Syst. Evol. Microbiol.">
        <title>The Global Catalogue of Microorganisms (GCM) 10K type strain sequencing project: providing services to taxonomists for standard genome sequencing and annotation.</title>
        <authorList>
            <consortium name="The Broad Institute Genomics Platform"/>
            <consortium name="The Broad Institute Genome Sequencing Center for Infectious Disease"/>
            <person name="Wu L."/>
            <person name="Ma J."/>
        </authorList>
    </citation>
    <scope>NUCLEOTIDE SEQUENCE [LARGE SCALE GENOMIC DNA]</scope>
    <source>
        <strain evidence="8">JCM 13584</strain>
    </source>
</reference>
<organism evidence="7 8">
    <name type="scientific">Agromyces allii</name>
    <dbReference type="NCBI Taxonomy" id="393607"/>
    <lineage>
        <taxon>Bacteria</taxon>
        <taxon>Bacillati</taxon>
        <taxon>Actinomycetota</taxon>
        <taxon>Actinomycetes</taxon>
        <taxon>Micrococcales</taxon>
        <taxon>Microbacteriaceae</taxon>
        <taxon>Agromyces</taxon>
    </lineage>
</organism>
<feature type="compositionally biased region" description="Low complexity" evidence="4">
    <location>
        <begin position="627"/>
        <end position="656"/>
    </location>
</feature>
<dbReference type="Proteomes" id="UP001499954">
    <property type="component" value="Unassembled WGS sequence"/>
</dbReference>
<gene>
    <name evidence="7" type="ORF">GCM10009717_08620</name>
</gene>
<keyword evidence="8" id="KW-1185">Reference proteome</keyword>
<dbReference type="CDD" id="cd01127">
    <property type="entry name" value="TrwB_TraG_TraD_VirD4"/>
    <property type="match status" value="1"/>
</dbReference>
<protein>
    <recommendedName>
        <fullName evidence="6">FtsK domain-containing protein</fullName>
    </recommendedName>
</protein>
<keyword evidence="5" id="KW-0472">Membrane</keyword>
<evidence type="ECO:0000256" key="1">
    <source>
        <dbReference type="ARBA" id="ARBA00022741"/>
    </source>
</evidence>
<comment type="caution">
    <text evidence="7">The sequence shown here is derived from an EMBL/GenBank/DDBJ whole genome shotgun (WGS) entry which is preliminary data.</text>
</comment>
<keyword evidence="2 3" id="KW-0067">ATP-binding</keyword>
<keyword evidence="1 3" id="KW-0547">Nucleotide-binding</keyword>
<dbReference type="InterPro" id="IPR050206">
    <property type="entry name" value="FtsK/SpoIIIE/SftA"/>
</dbReference>
<proteinExistence type="predicted"/>
<dbReference type="SUPFAM" id="SSF52540">
    <property type="entry name" value="P-loop containing nucleoside triphosphate hydrolases"/>
    <property type="match status" value="2"/>
</dbReference>
<dbReference type="SMART" id="SM00382">
    <property type="entry name" value="AAA"/>
    <property type="match status" value="2"/>
</dbReference>
<dbReference type="PROSITE" id="PS50901">
    <property type="entry name" value="FTSK"/>
    <property type="match status" value="1"/>
</dbReference>
<keyword evidence="5" id="KW-1133">Transmembrane helix</keyword>
<sequence length="997" mass="103704">MPTRLFAPPDGTRLPLALPAVVPEPTPPGFPFLAALAPVVGAVVLWSITQSMISLAFAVLGPVLAVATVLDGRRQARRSVRRANAERIAAFARLRAEVAVRHREEAETAWLRHPSSGRLVSRDEPPEWRARGLAPVVLGAATVESVLRIDGSPSDDLDRAALDHARRLEGAPVVVDLAGGVGFAGPTPLVRAAARAVLVQTANLARPDAVAFDAPDTEVWRWVARFPHEGSAATLVLRDLTLPVVPGAVPGPSEAPAAAGGVVALATDQEQLPPGLAFVVRIDGPRTATLLQHGAVAGTALAPDLLGAEESCAWAERSSAYAERAGLGPRASVLPEIVRVRDLPAPAAAGLRRSTLRAAVGLVAGGALEVDLVADGPHAIVAGTTGSGKSEFLLAWILQMAAAHPPERVGFLLVDFKGGSAFEPIAGLPHVAGIVTDLDDAEAERAVLSLAAELRHRERVLRGAGVRDIGDLADDVPLGRLVVVIDEFQAMIQRFRGLGSVVADIAARGRSLGVHLVLASQRPNGVLGEQITANAPIRVSLRVMTRADSLAVVGSDAAAGIPADRPGRGIADRGDGVRVPFQSVLVDAEAVDEVRRRFAASPPVRRPWLDPLPTRLARADLEAALGVPASDAPASPGSHGSPGSSARRADSSGGPSPVVFGIVDEPDLQRRSPASWTPAVDGNLLVLGSPGAGRSTALAAIEAGVRAQAGASAVLRLGRGAPTDWQLLADLVTAARGGSLAHRLLVVDDLDTRFAPWPEEYRHAATAMLAELLADGRRLGFAVAAGAALGHRLGGGLRELFGEFVHLRHPSKAELSHAGGVGDLWQRDAPPGSGQWRSRRLQVIDVPPLRELVAPGPPPEVALDEGFVALVSSAAQRDLDLLRATGRVPVRLVPGGEREVLAGLGREPLLVVGDADAWAASYALAARARDTATILVRGGLREFRALAPASAGRTGPIALPPLLGDGGGECWAVRPGGSALRRRWPTTENIAYHVSGH</sequence>
<keyword evidence="5" id="KW-0812">Transmembrane</keyword>
<dbReference type="PANTHER" id="PTHR22683">
    <property type="entry name" value="SPORULATION PROTEIN RELATED"/>
    <property type="match status" value="1"/>
</dbReference>
<feature type="binding site" evidence="3">
    <location>
        <begin position="383"/>
        <end position="390"/>
    </location>
    <ligand>
        <name>ATP</name>
        <dbReference type="ChEBI" id="CHEBI:30616"/>
    </ligand>
</feature>
<evidence type="ECO:0000256" key="2">
    <source>
        <dbReference type="ARBA" id="ARBA00022840"/>
    </source>
</evidence>
<feature type="transmembrane region" description="Helical" evidence="5">
    <location>
        <begin position="53"/>
        <end position="70"/>
    </location>
</feature>
<evidence type="ECO:0000256" key="3">
    <source>
        <dbReference type="PROSITE-ProRule" id="PRU00289"/>
    </source>
</evidence>